<keyword evidence="4 6" id="KW-0067">ATP-binding</keyword>
<dbReference type="InterPro" id="IPR003593">
    <property type="entry name" value="AAA+_ATPase"/>
</dbReference>
<dbReference type="Gene3D" id="3.40.50.300">
    <property type="entry name" value="P-loop containing nucleotide triphosphate hydrolases"/>
    <property type="match status" value="1"/>
</dbReference>
<dbReference type="PROSITE" id="PS00211">
    <property type="entry name" value="ABC_TRANSPORTER_1"/>
    <property type="match status" value="1"/>
</dbReference>
<evidence type="ECO:0000256" key="3">
    <source>
        <dbReference type="ARBA" id="ARBA00022741"/>
    </source>
</evidence>
<evidence type="ECO:0000256" key="2">
    <source>
        <dbReference type="ARBA" id="ARBA00022448"/>
    </source>
</evidence>
<dbReference type="GO" id="GO:0016887">
    <property type="term" value="F:ATP hydrolysis activity"/>
    <property type="evidence" value="ECO:0007669"/>
    <property type="project" value="InterPro"/>
</dbReference>
<feature type="domain" description="ABC transporter" evidence="5">
    <location>
        <begin position="21"/>
        <end position="242"/>
    </location>
</feature>
<evidence type="ECO:0000256" key="4">
    <source>
        <dbReference type="ARBA" id="ARBA00022840"/>
    </source>
</evidence>
<dbReference type="PANTHER" id="PTHR42734">
    <property type="entry name" value="METAL TRANSPORT SYSTEM ATP-BINDING PROTEIN TM_0124-RELATED"/>
    <property type="match status" value="1"/>
</dbReference>
<comment type="similarity">
    <text evidence="1">Belongs to the ABC transporter superfamily.</text>
</comment>
<dbReference type="PROSITE" id="PS50893">
    <property type="entry name" value="ABC_TRANSPORTER_2"/>
    <property type="match status" value="1"/>
</dbReference>
<dbReference type="EMBL" id="CP162511">
    <property type="protein sequence ID" value="XDI05084.1"/>
    <property type="molecule type" value="Genomic_DNA"/>
</dbReference>
<dbReference type="SMART" id="SM00382">
    <property type="entry name" value="AAA"/>
    <property type="match status" value="1"/>
</dbReference>
<protein>
    <submittedName>
        <fullName evidence="6">ATP-binding cassette domain-containing protein</fullName>
    </submittedName>
</protein>
<evidence type="ECO:0000256" key="1">
    <source>
        <dbReference type="ARBA" id="ARBA00005417"/>
    </source>
</evidence>
<dbReference type="AlphaFoldDB" id="A0AB39BFD8"/>
<dbReference type="Pfam" id="PF00005">
    <property type="entry name" value="ABC_tran"/>
    <property type="match status" value="1"/>
</dbReference>
<dbReference type="InterPro" id="IPR003439">
    <property type="entry name" value="ABC_transporter-like_ATP-bd"/>
</dbReference>
<dbReference type="SUPFAM" id="SSF52540">
    <property type="entry name" value="P-loop containing nucleoside triphosphate hydrolases"/>
    <property type="match status" value="1"/>
</dbReference>
<evidence type="ECO:0000259" key="5">
    <source>
        <dbReference type="PROSITE" id="PS50893"/>
    </source>
</evidence>
<sequence>MTHPACPVADSRPIPPLDPVVVLDSLLTLRAARVDLGGRTMLHPSDVDVRRGEIVVIAGANGAGKSTLLEVVAGVRPMTAGSRVVTGSAAFVPQRAVVPDDLPVTVRDVVAVGAWGRAGLWRPLGRAARDSIDDGLRRLGIAPLVRRPYARLSGGQRQRALLAQAVVRGADLLLLDEPTTGLDDESAARILTVLREEAARGAGVLCVSHDPVVLAAGDRVLRLEGGHLETTAPATLDRPISI</sequence>
<dbReference type="PANTHER" id="PTHR42734:SF5">
    <property type="entry name" value="IRON TRANSPORT SYSTEM ATP-BINDING PROTEIN HI_0361-RELATED"/>
    <property type="match status" value="1"/>
</dbReference>
<organism evidence="6">
    <name type="scientific">Herbiconiux sp. A18JL235</name>
    <dbReference type="NCBI Taxonomy" id="3152363"/>
    <lineage>
        <taxon>Bacteria</taxon>
        <taxon>Bacillati</taxon>
        <taxon>Actinomycetota</taxon>
        <taxon>Actinomycetes</taxon>
        <taxon>Micrococcales</taxon>
        <taxon>Microbacteriaceae</taxon>
        <taxon>Herbiconiux</taxon>
    </lineage>
</organism>
<keyword evidence="2" id="KW-0813">Transport</keyword>
<dbReference type="GO" id="GO:0005524">
    <property type="term" value="F:ATP binding"/>
    <property type="evidence" value="ECO:0007669"/>
    <property type="project" value="UniProtKB-KW"/>
</dbReference>
<accession>A0AB39BFD8</accession>
<keyword evidence="3" id="KW-0547">Nucleotide-binding</keyword>
<dbReference type="InterPro" id="IPR050153">
    <property type="entry name" value="Metal_Ion_Import_ABC"/>
</dbReference>
<proteinExistence type="inferred from homology"/>
<name>A0AB39BFD8_9MICO</name>
<reference evidence="6" key="1">
    <citation type="submission" date="2024-05" db="EMBL/GenBank/DDBJ databases">
        <title>Herbiconiux sp. A18JL235.</title>
        <authorList>
            <person name="Zhang G."/>
        </authorList>
    </citation>
    <scope>NUCLEOTIDE SEQUENCE</scope>
    <source>
        <strain evidence="6">A18JL235</strain>
    </source>
</reference>
<dbReference type="RefSeq" id="WP_368497467.1">
    <property type="nucleotide sequence ID" value="NZ_CP162511.1"/>
</dbReference>
<dbReference type="InterPro" id="IPR017871">
    <property type="entry name" value="ABC_transporter-like_CS"/>
</dbReference>
<evidence type="ECO:0000313" key="6">
    <source>
        <dbReference type="EMBL" id="XDI05084.1"/>
    </source>
</evidence>
<gene>
    <name evidence="6" type="ORF">ABFY20_17420</name>
</gene>
<dbReference type="InterPro" id="IPR027417">
    <property type="entry name" value="P-loop_NTPase"/>
</dbReference>